<dbReference type="GO" id="GO:0005886">
    <property type="term" value="C:plasma membrane"/>
    <property type="evidence" value="ECO:0007669"/>
    <property type="project" value="TreeGrafter"/>
</dbReference>
<dbReference type="OMA" id="WIFIGVD"/>
<evidence type="ECO:0000256" key="1">
    <source>
        <dbReference type="ARBA" id="ARBA00004141"/>
    </source>
</evidence>
<protein>
    <recommendedName>
        <fullName evidence="8">RTA1 domain protein</fullName>
    </recommendedName>
</protein>
<dbReference type="Proteomes" id="UP000193240">
    <property type="component" value="Unassembled WGS sequence"/>
</dbReference>
<name>A0A1Y2M357_EPING</name>
<accession>A0A1Y2M357</accession>
<dbReference type="PANTHER" id="PTHR31465">
    <property type="entry name" value="PROTEIN RTA1-RELATED"/>
    <property type="match status" value="1"/>
</dbReference>
<feature type="transmembrane region" description="Helical" evidence="5">
    <location>
        <begin position="30"/>
        <end position="51"/>
    </location>
</feature>
<evidence type="ECO:0000313" key="7">
    <source>
        <dbReference type="Proteomes" id="UP000193240"/>
    </source>
</evidence>
<keyword evidence="2 5" id="KW-0812">Transmembrane</keyword>
<organism evidence="6 7">
    <name type="scientific">Epicoccum nigrum</name>
    <name type="common">Soil fungus</name>
    <name type="synonym">Epicoccum purpurascens</name>
    <dbReference type="NCBI Taxonomy" id="105696"/>
    <lineage>
        <taxon>Eukaryota</taxon>
        <taxon>Fungi</taxon>
        <taxon>Dikarya</taxon>
        <taxon>Ascomycota</taxon>
        <taxon>Pezizomycotina</taxon>
        <taxon>Dothideomycetes</taxon>
        <taxon>Pleosporomycetidae</taxon>
        <taxon>Pleosporales</taxon>
        <taxon>Pleosporineae</taxon>
        <taxon>Didymellaceae</taxon>
        <taxon>Epicoccum</taxon>
    </lineage>
</organism>
<keyword evidence="7" id="KW-1185">Reference proteome</keyword>
<evidence type="ECO:0000256" key="4">
    <source>
        <dbReference type="ARBA" id="ARBA00023136"/>
    </source>
</evidence>
<dbReference type="EMBL" id="KZ107843">
    <property type="protein sequence ID" value="OSS49658.1"/>
    <property type="molecule type" value="Genomic_DNA"/>
</dbReference>
<feature type="transmembrane region" description="Helical" evidence="5">
    <location>
        <begin position="256"/>
        <end position="274"/>
    </location>
</feature>
<feature type="transmembrane region" description="Helical" evidence="5">
    <location>
        <begin position="215"/>
        <end position="236"/>
    </location>
</feature>
<feature type="transmembrane region" description="Helical" evidence="5">
    <location>
        <begin position="58"/>
        <end position="77"/>
    </location>
</feature>
<dbReference type="PANTHER" id="PTHR31465:SF8">
    <property type="entry name" value="DOMAIN PROTEIN, PUTATIVE (AFU_ORTHOLOGUE AFUA_6G14140)-RELATED"/>
    <property type="match status" value="1"/>
</dbReference>
<evidence type="ECO:0000313" key="6">
    <source>
        <dbReference type="EMBL" id="OSS49658.1"/>
    </source>
</evidence>
<dbReference type="InParanoid" id="A0A1Y2M357"/>
<feature type="transmembrane region" description="Helical" evidence="5">
    <location>
        <begin position="89"/>
        <end position="111"/>
    </location>
</feature>
<reference evidence="6 7" key="1">
    <citation type="journal article" date="2017" name="Genome Announc.">
        <title>Genome sequence of the saprophytic ascomycete Epicoccum nigrum ICMP 19927 strain isolated from New Zealand.</title>
        <authorList>
            <person name="Fokin M."/>
            <person name="Fleetwood D."/>
            <person name="Weir B.S."/>
            <person name="Villas-Boas S.G."/>
        </authorList>
    </citation>
    <scope>NUCLEOTIDE SEQUENCE [LARGE SCALE GENOMIC DNA]</scope>
    <source>
        <strain evidence="6 7">ICMP 19927</strain>
    </source>
</reference>
<evidence type="ECO:0000256" key="2">
    <source>
        <dbReference type="ARBA" id="ARBA00022692"/>
    </source>
</evidence>
<keyword evidence="4 5" id="KW-0472">Membrane</keyword>
<dbReference type="AlphaFoldDB" id="A0A1Y2M357"/>
<feature type="transmembrane region" description="Helical" evidence="5">
    <location>
        <begin position="131"/>
        <end position="150"/>
    </location>
</feature>
<comment type="subcellular location">
    <subcellularLocation>
        <location evidence="1">Membrane</location>
        <topology evidence="1">Multi-pass membrane protein</topology>
    </subcellularLocation>
</comment>
<dbReference type="GO" id="GO:0000324">
    <property type="term" value="C:fungal-type vacuole"/>
    <property type="evidence" value="ECO:0007669"/>
    <property type="project" value="TreeGrafter"/>
</dbReference>
<dbReference type="Pfam" id="PF04479">
    <property type="entry name" value="RTA1"/>
    <property type="match status" value="1"/>
</dbReference>
<keyword evidence="3 5" id="KW-1133">Transmembrane helix</keyword>
<sequence length="308" mass="34279">MTVPPPAPAFCTQVTPDCPVEGTIYGYYPLIGWNAAFAGFFSLSLILNIVLGMRYKTWAYGIAMSLGCIGEIVGYIGRIIMWNNPFDEAGFQMQICCLIIAPAFISAALYLTLKHIVQSFGDSWSRVRPGWYTWIFIGCDLLSLILQGIGGGMAASADFGSDMQDVGTDLMLAGVIWQVVCLTFFGYFFGEYLFRTYRHRREISSQAMELFCNTKFRLFLMAIVSAYLTILVRCAYRIPELAGGWRSELMRNEVEFIVLEGTMIVTAVAALTVFHPGYCFPVLSAQDTTQRSKSINGEKEDIQMAALA</sequence>
<evidence type="ECO:0000256" key="5">
    <source>
        <dbReference type="SAM" id="Phobius"/>
    </source>
</evidence>
<dbReference type="STRING" id="105696.A0A1Y2M357"/>
<evidence type="ECO:0008006" key="8">
    <source>
        <dbReference type="Google" id="ProtNLM"/>
    </source>
</evidence>
<evidence type="ECO:0000256" key="3">
    <source>
        <dbReference type="ARBA" id="ARBA00022989"/>
    </source>
</evidence>
<dbReference type="InterPro" id="IPR007568">
    <property type="entry name" value="RTA1"/>
</dbReference>
<proteinExistence type="predicted"/>
<gene>
    <name evidence="6" type="ORF">B5807_06294</name>
</gene>
<feature type="transmembrane region" description="Helical" evidence="5">
    <location>
        <begin position="170"/>
        <end position="194"/>
    </location>
</feature>